<dbReference type="RefSeq" id="WP_197550840.1">
    <property type="nucleotide sequence ID" value="NZ_CP063213.1"/>
</dbReference>
<dbReference type="CDD" id="cd04301">
    <property type="entry name" value="NAT_SF"/>
    <property type="match status" value="1"/>
</dbReference>
<keyword evidence="1 4" id="KW-0808">Transferase</keyword>
<gene>
    <name evidence="4" type="ORF">INS88_07345</name>
</gene>
<dbReference type="SUPFAM" id="SSF55729">
    <property type="entry name" value="Acyl-CoA N-acyltransferases (Nat)"/>
    <property type="match status" value="1"/>
</dbReference>
<keyword evidence="2" id="KW-0012">Acyltransferase</keyword>
<evidence type="ECO:0000256" key="2">
    <source>
        <dbReference type="ARBA" id="ARBA00023315"/>
    </source>
</evidence>
<evidence type="ECO:0000256" key="1">
    <source>
        <dbReference type="ARBA" id="ARBA00022679"/>
    </source>
</evidence>
<feature type="compositionally biased region" description="Pro residues" evidence="3">
    <location>
        <begin position="1"/>
        <end position="10"/>
    </location>
</feature>
<sequence length="177" mass="19005">MSPLSPPPGGTEPGGTPIPATPAPAGLALIRPAASWWRKLAAFDAANFGLDSWPEAVWEAELCAIDRSYLALVADPGPIRPEGRVVGLGGISHGPEAELLTIAIDEHLRGRGLGAFLLGHLLEIPRAHRAEAVFLEVRSADAGAQRLYERAGFYPVGLRKKYYHDDDAVLMRLDLAR</sequence>
<keyword evidence="5" id="KW-1185">Reference proteome</keyword>
<reference evidence="4 5" key="1">
    <citation type="submission" date="2020-10" db="EMBL/GenBank/DDBJ databases">
        <title>Trueperella pecoris sp. nov. isolated from bovine and porcine specimens.</title>
        <authorList>
            <person name="Schoenecker L."/>
            <person name="Schnydrig P."/>
            <person name="Brodard I."/>
            <person name="Thomann A."/>
            <person name="Hemphill A."/>
            <person name="Rodriguez-Campos S."/>
            <person name="Perreten V."/>
            <person name="Jores J."/>
            <person name="Kittl S."/>
        </authorList>
    </citation>
    <scope>NUCLEOTIDE SEQUENCE [LARGE SCALE GENOMIC DNA]</scope>
    <source>
        <strain evidence="4 5">15A0121</strain>
    </source>
</reference>
<evidence type="ECO:0000313" key="5">
    <source>
        <dbReference type="Proteomes" id="UP000595053"/>
    </source>
</evidence>
<dbReference type="PROSITE" id="PS51186">
    <property type="entry name" value="GNAT"/>
    <property type="match status" value="1"/>
</dbReference>
<proteinExistence type="predicted"/>
<dbReference type="Pfam" id="PF00583">
    <property type="entry name" value="Acetyltransf_1"/>
    <property type="match status" value="1"/>
</dbReference>
<name>A0A7M1QUQ4_9ACTO</name>
<feature type="region of interest" description="Disordered" evidence="3">
    <location>
        <begin position="1"/>
        <end position="22"/>
    </location>
</feature>
<evidence type="ECO:0000256" key="3">
    <source>
        <dbReference type="SAM" id="MobiDB-lite"/>
    </source>
</evidence>
<dbReference type="InterPro" id="IPR016181">
    <property type="entry name" value="Acyl_CoA_acyltransferase"/>
</dbReference>
<accession>A0A8A5U678</accession>
<dbReference type="AlphaFoldDB" id="A0A7M1QUQ4"/>
<dbReference type="PANTHER" id="PTHR43420:SF44">
    <property type="entry name" value="ACETYLTRANSFERASE YPEA"/>
    <property type="match status" value="1"/>
</dbReference>
<dbReference type="EMBL" id="CP063213">
    <property type="protein sequence ID" value="QOR45095.1"/>
    <property type="molecule type" value="Genomic_DNA"/>
</dbReference>
<dbReference type="InterPro" id="IPR050680">
    <property type="entry name" value="YpeA/RimI_acetyltransf"/>
</dbReference>
<dbReference type="GO" id="GO:0016747">
    <property type="term" value="F:acyltransferase activity, transferring groups other than amino-acyl groups"/>
    <property type="evidence" value="ECO:0007669"/>
    <property type="project" value="InterPro"/>
</dbReference>
<dbReference type="PANTHER" id="PTHR43420">
    <property type="entry name" value="ACETYLTRANSFERASE"/>
    <property type="match status" value="1"/>
</dbReference>
<dbReference type="Gene3D" id="3.40.630.30">
    <property type="match status" value="1"/>
</dbReference>
<organism evidence="4 5">
    <name type="scientific">Trueperella pecoris</name>
    <dbReference type="NCBI Taxonomy" id="2733571"/>
    <lineage>
        <taxon>Bacteria</taxon>
        <taxon>Bacillati</taxon>
        <taxon>Actinomycetota</taxon>
        <taxon>Actinomycetes</taxon>
        <taxon>Actinomycetales</taxon>
        <taxon>Actinomycetaceae</taxon>
        <taxon>Trueperella</taxon>
    </lineage>
</organism>
<accession>A0A7M1QUQ4</accession>
<dbReference type="InterPro" id="IPR000182">
    <property type="entry name" value="GNAT_dom"/>
</dbReference>
<protein>
    <submittedName>
        <fullName evidence="4">GNAT family N-acetyltransferase</fullName>
    </submittedName>
</protein>
<evidence type="ECO:0000313" key="4">
    <source>
        <dbReference type="EMBL" id="QOR45095.1"/>
    </source>
</evidence>
<dbReference type="Proteomes" id="UP000595053">
    <property type="component" value="Chromosome"/>
</dbReference>